<feature type="region of interest" description="Disordered" evidence="1">
    <location>
        <begin position="1"/>
        <end position="46"/>
    </location>
</feature>
<keyword evidence="2" id="KW-0472">Membrane</keyword>
<organism evidence="3 4">
    <name type="scientific">Sistotremastrum suecicum HHB10207 ss-3</name>
    <dbReference type="NCBI Taxonomy" id="1314776"/>
    <lineage>
        <taxon>Eukaryota</taxon>
        <taxon>Fungi</taxon>
        <taxon>Dikarya</taxon>
        <taxon>Basidiomycota</taxon>
        <taxon>Agaricomycotina</taxon>
        <taxon>Agaricomycetes</taxon>
        <taxon>Sistotremastrales</taxon>
        <taxon>Sistotremastraceae</taxon>
        <taxon>Sistotremastrum</taxon>
    </lineage>
</organism>
<name>A0A165YSA1_9AGAM</name>
<proteinExistence type="predicted"/>
<evidence type="ECO:0000256" key="2">
    <source>
        <dbReference type="SAM" id="Phobius"/>
    </source>
</evidence>
<reference evidence="3 4" key="1">
    <citation type="journal article" date="2016" name="Mol. Biol. Evol.">
        <title>Comparative Genomics of Early-Diverging Mushroom-Forming Fungi Provides Insights into the Origins of Lignocellulose Decay Capabilities.</title>
        <authorList>
            <person name="Nagy L.G."/>
            <person name="Riley R."/>
            <person name="Tritt A."/>
            <person name="Adam C."/>
            <person name="Daum C."/>
            <person name="Floudas D."/>
            <person name="Sun H."/>
            <person name="Yadav J.S."/>
            <person name="Pangilinan J."/>
            <person name="Larsson K.H."/>
            <person name="Matsuura K."/>
            <person name="Barry K."/>
            <person name="Labutti K."/>
            <person name="Kuo R."/>
            <person name="Ohm R.A."/>
            <person name="Bhattacharya S.S."/>
            <person name="Shirouzu T."/>
            <person name="Yoshinaga Y."/>
            <person name="Martin F.M."/>
            <person name="Grigoriev I.V."/>
            <person name="Hibbett D.S."/>
        </authorList>
    </citation>
    <scope>NUCLEOTIDE SEQUENCE [LARGE SCALE GENOMIC DNA]</scope>
    <source>
        <strain evidence="3 4">HHB10207 ss-3</strain>
    </source>
</reference>
<dbReference type="AlphaFoldDB" id="A0A165YSA1"/>
<keyword evidence="4" id="KW-1185">Reference proteome</keyword>
<gene>
    <name evidence="3" type="ORF">SISSUDRAFT_1036953</name>
</gene>
<dbReference type="EMBL" id="KV428233">
    <property type="protein sequence ID" value="KZT33553.1"/>
    <property type="molecule type" value="Genomic_DNA"/>
</dbReference>
<sequence length="259" mass="28337">MSTSPPWLTPLIPGSDPQERGESQVSDKGKFGSTVSSTKDSRGKPSTHYHYRCIIQQDVGASGVHQKQAQSLTQSLREFWGTDISNPDSDSEATDTIFSFKDDATVTQPLDAPNPNTRFSTSLLWLIVVIIMVSSYIYLPPISIKIVLEVDSCINSVPGFTTQDGSGGRPNQRSHSVALVSVRDHVLAEYGSAGMPTVFNEGHDSVQLTESMARLMIQSCTLVDSCSVPLRLAGYHDADEEIIFTCTAFCRSQSIRSKW</sequence>
<accession>A0A165YSA1</accession>
<protein>
    <submittedName>
        <fullName evidence="3">Uncharacterized protein</fullName>
    </submittedName>
</protein>
<feature type="compositionally biased region" description="Basic and acidic residues" evidence="1">
    <location>
        <begin position="17"/>
        <end position="30"/>
    </location>
</feature>
<keyword evidence="2" id="KW-1133">Transmembrane helix</keyword>
<evidence type="ECO:0000256" key="1">
    <source>
        <dbReference type="SAM" id="MobiDB-lite"/>
    </source>
</evidence>
<dbReference type="Proteomes" id="UP000076798">
    <property type="component" value="Unassembled WGS sequence"/>
</dbReference>
<keyword evidence="2" id="KW-0812">Transmembrane</keyword>
<feature type="transmembrane region" description="Helical" evidence="2">
    <location>
        <begin position="119"/>
        <end position="139"/>
    </location>
</feature>
<evidence type="ECO:0000313" key="3">
    <source>
        <dbReference type="EMBL" id="KZT33553.1"/>
    </source>
</evidence>
<evidence type="ECO:0000313" key="4">
    <source>
        <dbReference type="Proteomes" id="UP000076798"/>
    </source>
</evidence>